<keyword evidence="1" id="KW-0032">Aminotransferase</keyword>
<proteinExistence type="predicted"/>
<accession>A0A395SX41</accession>
<protein>
    <submittedName>
        <fullName evidence="1">Aromatic aminotransferase</fullName>
    </submittedName>
</protein>
<dbReference type="OrthoDB" id="4757858at2759"/>
<dbReference type="GO" id="GO:0008483">
    <property type="term" value="F:transaminase activity"/>
    <property type="evidence" value="ECO:0007669"/>
    <property type="project" value="UniProtKB-KW"/>
</dbReference>
<dbReference type="EMBL" id="PXOG01000102">
    <property type="protein sequence ID" value="RGP77054.1"/>
    <property type="molecule type" value="Genomic_DNA"/>
</dbReference>
<sequence length="281" mass="32214">MQVRSWVFSLRTSLRELTILQGYVRKPPDGSAIRGLLEAAPALERVEFNEVYHEVHESTTPYLSHTNVKGLIFSASTIPRNHLKSVMNGSRKLRTFRFGWVFMMMWPGIIGKRSMRNAMSEIVMKRKDTVKRQSLDLSNINSRGLEDLTGMSVLETLHIHRSMLSKRGNDSARTILTVFEILPSSIRDLGVIGATDMHLWEEVIDLVTTSSLQHPHLRRVIIASEDLEKQDCCDWIDALTSVRNDFDIEVSVQEPQYWKDLTSPSSHWTEKGTFKQSRSED</sequence>
<keyword evidence="2" id="KW-1185">Reference proteome</keyword>
<comment type="caution">
    <text evidence="1">The sequence shown here is derived from an EMBL/GenBank/DDBJ whole genome shotgun (WGS) entry which is preliminary data.</text>
</comment>
<name>A0A395SX41_9HYPO</name>
<keyword evidence="1" id="KW-0808">Transferase</keyword>
<organism evidence="1 2">
    <name type="scientific">Fusarium longipes</name>
    <dbReference type="NCBI Taxonomy" id="694270"/>
    <lineage>
        <taxon>Eukaryota</taxon>
        <taxon>Fungi</taxon>
        <taxon>Dikarya</taxon>
        <taxon>Ascomycota</taxon>
        <taxon>Pezizomycotina</taxon>
        <taxon>Sordariomycetes</taxon>
        <taxon>Hypocreomycetidae</taxon>
        <taxon>Hypocreales</taxon>
        <taxon>Nectriaceae</taxon>
        <taxon>Fusarium</taxon>
    </lineage>
</organism>
<dbReference type="AlphaFoldDB" id="A0A395SX41"/>
<evidence type="ECO:0000313" key="1">
    <source>
        <dbReference type="EMBL" id="RGP77054.1"/>
    </source>
</evidence>
<evidence type="ECO:0000313" key="2">
    <source>
        <dbReference type="Proteomes" id="UP000266234"/>
    </source>
</evidence>
<reference evidence="1 2" key="1">
    <citation type="journal article" date="2018" name="PLoS Pathog.">
        <title>Evolution of structural diversity of trichothecenes, a family of toxins produced by plant pathogenic and entomopathogenic fungi.</title>
        <authorList>
            <person name="Proctor R.H."/>
            <person name="McCormick S.P."/>
            <person name="Kim H.S."/>
            <person name="Cardoza R.E."/>
            <person name="Stanley A.M."/>
            <person name="Lindo L."/>
            <person name="Kelly A."/>
            <person name="Brown D.W."/>
            <person name="Lee T."/>
            <person name="Vaughan M.M."/>
            <person name="Alexander N.J."/>
            <person name="Busman M."/>
            <person name="Gutierrez S."/>
        </authorList>
    </citation>
    <scope>NUCLEOTIDE SEQUENCE [LARGE SCALE GENOMIC DNA]</scope>
    <source>
        <strain evidence="1 2">NRRL 20695</strain>
    </source>
</reference>
<dbReference type="Proteomes" id="UP000266234">
    <property type="component" value="Unassembled WGS sequence"/>
</dbReference>
<gene>
    <name evidence="1" type="ORF">FLONG3_4883</name>
</gene>